<feature type="transmembrane region" description="Helical" evidence="6">
    <location>
        <begin position="67"/>
        <end position="92"/>
    </location>
</feature>
<dbReference type="Proteomes" id="UP000321567">
    <property type="component" value="Unassembled WGS sequence"/>
</dbReference>
<reference evidence="7 8" key="1">
    <citation type="submission" date="2019-07" db="EMBL/GenBank/DDBJ databases">
        <title>Whole genome shotgun sequence of Rhodospirillum oryzae NBRC 107573.</title>
        <authorList>
            <person name="Hosoyama A."/>
            <person name="Uohara A."/>
            <person name="Ohji S."/>
            <person name="Ichikawa N."/>
        </authorList>
    </citation>
    <scope>NUCLEOTIDE SEQUENCE [LARGE SCALE GENOMIC DNA]</scope>
    <source>
        <strain evidence="7 8">NBRC 107573</strain>
    </source>
</reference>
<comment type="caution">
    <text evidence="7">The sequence shown here is derived from an EMBL/GenBank/DDBJ whole genome shotgun (WGS) entry which is preliminary data.</text>
</comment>
<feature type="transmembrane region" description="Helical" evidence="6">
    <location>
        <begin position="184"/>
        <end position="201"/>
    </location>
</feature>
<feature type="transmembrane region" description="Helical" evidence="6">
    <location>
        <begin position="160"/>
        <end position="178"/>
    </location>
</feature>
<evidence type="ECO:0000256" key="1">
    <source>
        <dbReference type="ARBA" id="ARBA00004141"/>
    </source>
</evidence>
<proteinExistence type="inferred from homology"/>
<comment type="similarity">
    <text evidence="2 6">Belongs to the BI1 family.</text>
</comment>
<evidence type="ECO:0000256" key="6">
    <source>
        <dbReference type="RuleBase" id="RU004379"/>
    </source>
</evidence>
<evidence type="ECO:0000256" key="5">
    <source>
        <dbReference type="ARBA" id="ARBA00023136"/>
    </source>
</evidence>
<evidence type="ECO:0000256" key="3">
    <source>
        <dbReference type="ARBA" id="ARBA00022692"/>
    </source>
</evidence>
<gene>
    <name evidence="7" type="ORF">ROR02_23770</name>
</gene>
<keyword evidence="8" id="KW-1185">Reference proteome</keyword>
<dbReference type="Pfam" id="PF01027">
    <property type="entry name" value="Bax1-I"/>
    <property type="match status" value="1"/>
</dbReference>
<evidence type="ECO:0000256" key="2">
    <source>
        <dbReference type="ARBA" id="ARBA00010350"/>
    </source>
</evidence>
<keyword evidence="5 6" id="KW-0472">Membrane</keyword>
<protein>
    <submittedName>
        <fullName evidence="7">Membrane protein</fullName>
    </submittedName>
</protein>
<feature type="transmembrane region" description="Helical" evidence="6">
    <location>
        <begin position="35"/>
        <end position="55"/>
    </location>
</feature>
<feature type="transmembrane region" description="Helical" evidence="6">
    <location>
        <begin position="222"/>
        <end position="245"/>
    </location>
</feature>
<keyword evidence="4 6" id="KW-1133">Transmembrane helix</keyword>
<dbReference type="OrthoDB" id="9793828at2"/>
<feature type="transmembrane region" description="Helical" evidence="6">
    <location>
        <begin position="130"/>
        <end position="148"/>
    </location>
</feature>
<dbReference type="RefSeq" id="WP_147164261.1">
    <property type="nucleotide sequence ID" value="NZ_BJZO01000067.1"/>
</dbReference>
<dbReference type="CDD" id="cd10432">
    <property type="entry name" value="BI-1-like_bacterial"/>
    <property type="match status" value="1"/>
</dbReference>
<sequence length="249" mass="26972">MVDISKRVALSQAGMGVDARLDVGLRRYMLRIYNYMASGLLLSGLVAMAVVYTPLKAVFYAFDPATGAFAGLSILGMIAVFAPLVLLFGAMFAAQRMSAAATQAFYWAFVTLQGISLSTLLVVYTGESVVRVFFITAAAFAALSLYGYTTRRDLSALGKFLFMGVVGILIAGLVNMFVESSMLQFVMSAVGVLVFSGLIAYDTQAIKERYVATMGTDEETKVAVFSALALYLNFINLLQFLLMFLGNRE</sequence>
<dbReference type="AlphaFoldDB" id="A0A512H9W2"/>
<evidence type="ECO:0000256" key="4">
    <source>
        <dbReference type="ARBA" id="ARBA00022989"/>
    </source>
</evidence>
<organism evidence="7 8">
    <name type="scientific">Pararhodospirillum oryzae</name>
    <dbReference type="NCBI Taxonomy" id="478448"/>
    <lineage>
        <taxon>Bacteria</taxon>
        <taxon>Pseudomonadati</taxon>
        <taxon>Pseudomonadota</taxon>
        <taxon>Alphaproteobacteria</taxon>
        <taxon>Rhodospirillales</taxon>
        <taxon>Rhodospirillaceae</taxon>
        <taxon>Pararhodospirillum</taxon>
    </lineage>
</organism>
<dbReference type="PANTHER" id="PTHR23291:SF50">
    <property type="entry name" value="PROTEIN LIFEGUARD 4"/>
    <property type="match status" value="1"/>
</dbReference>
<feature type="transmembrane region" description="Helical" evidence="6">
    <location>
        <begin position="104"/>
        <end position="124"/>
    </location>
</feature>
<comment type="subcellular location">
    <subcellularLocation>
        <location evidence="1">Membrane</location>
        <topology evidence="1">Multi-pass membrane protein</topology>
    </subcellularLocation>
</comment>
<dbReference type="InterPro" id="IPR006214">
    <property type="entry name" value="Bax_inhibitor_1-related"/>
</dbReference>
<accession>A0A512H9W2</accession>
<dbReference type="EMBL" id="BJZO01000067">
    <property type="protein sequence ID" value="GEO82246.1"/>
    <property type="molecule type" value="Genomic_DNA"/>
</dbReference>
<evidence type="ECO:0000313" key="7">
    <source>
        <dbReference type="EMBL" id="GEO82246.1"/>
    </source>
</evidence>
<dbReference type="GO" id="GO:0005886">
    <property type="term" value="C:plasma membrane"/>
    <property type="evidence" value="ECO:0007669"/>
    <property type="project" value="TreeGrafter"/>
</dbReference>
<dbReference type="PANTHER" id="PTHR23291">
    <property type="entry name" value="BAX INHIBITOR-RELATED"/>
    <property type="match status" value="1"/>
</dbReference>
<name>A0A512H9W2_9PROT</name>
<keyword evidence="3 6" id="KW-0812">Transmembrane</keyword>
<evidence type="ECO:0000313" key="8">
    <source>
        <dbReference type="Proteomes" id="UP000321567"/>
    </source>
</evidence>